<keyword evidence="1" id="KW-1133">Transmembrane helix</keyword>
<sequence length="379" mass="42222">MIKFPGTAGGGRSLEVDFFRGVVLLMIVVDHISGSMLGQFTLQRFAIFDATEVFVFLAGYATAAAYTSIAERSGNEAARWRFLRRGWQLYRSFLLTVALMLALGLLFTALRLHTPTLDYTDIGTFIDEPLQIGSEMLRLARQPYLSSILPMYMLFALASPVIVPSVRRRPWVTVACSLAMWGVAPLLARFLPAVTPNGWTFNPFAWQLLFVIGVVCRLHPLKSYQREDADAVLRRRKLTRAAAAVAIGFLCMRMFVEFDPGPVFKQNLSSLRVGSFMAVLWLVAMMVRQGWIRELADRLPLVVTVGRNGLVCFVSGTMISLLADILLYLATDGSPRNWQGLVADMSAIASMLAIGVAAQAWKDYRKRSKRERAHAAHAH</sequence>
<dbReference type="Pfam" id="PF10129">
    <property type="entry name" value="OpgC_C"/>
    <property type="match status" value="1"/>
</dbReference>
<keyword evidence="1" id="KW-0812">Transmembrane</keyword>
<feature type="transmembrane region" description="Helical" evidence="1">
    <location>
        <begin position="341"/>
        <end position="361"/>
    </location>
</feature>
<dbReference type="RefSeq" id="WP_088750374.1">
    <property type="nucleotide sequence ID" value="NZ_NJGU01000003.1"/>
</dbReference>
<name>A0A246WT75_9BURK</name>
<evidence type="ECO:0000256" key="1">
    <source>
        <dbReference type="SAM" id="Phobius"/>
    </source>
</evidence>
<evidence type="ECO:0000313" key="3">
    <source>
        <dbReference type="Proteomes" id="UP000197596"/>
    </source>
</evidence>
<evidence type="ECO:0008006" key="4">
    <source>
        <dbReference type="Google" id="ProtNLM"/>
    </source>
</evidence>
<feature type="transmembrane region" description="Helical" evidence="1">
    <location>
        <begin position="144"/>
        <end position="163"/>
    </location>
</feature>
<feature type="transmembrane region" description="Helical" evidence="1">
    <location>
        <begin position="268"/>
        <end position="287"/>
    </location>
</feature>
<dbReference type="PANTHER" id="PTHR38592:SF3">
    <property type="entry name" value="BLL4819 PROTEIN"/>
    <property type="match status" value="1"/>
</dbReference>
<feature type="transmembrane region" description="Helical" evidence="1">
    <location>
        <begin position="46"/>
        <end position="69"/>
    </location>
</feature>
<dbReference type="Proteomes" id="UP000197596">
    <property type="component" value="Unassembled WGS sequence"/>
</dbReference>
<protein>
    <recommendedName>
        <fullName evidence="4">OpgC protein</fullName>
    </recommendedName>
</protein>
<dbReference type="AlphaFoldDB" id="A0A246WT75"/>
<feature type="transmembrane region" description="Helical" evidence="1">
    <location>
        <begin position="238"/>
        <end position="256"/>
    </location>
</feature>
<reference evidence="2 3" key="1">
    <citation type="submission" date="2017-06" db="EMBL/GenBank/DDBJ databases">
        <title>Herbaspirillum phytohormonus sp. nov., isolated from the root nodule of Robinia pseudoacacia in lead-zinc mine.</title>
        <authorList>
            <person name="Fan M."/>
            <person name="Lin Y."/>
        </authorList>
    </citation>
    <scope>NUCLEOTIDE SEQUENCE [LARGE SCALE GENOMIC DNA]</scope>
    <source>
        <strain evidence="2 3">HZ10</strain>
    </source>
</reference>
<keyword evidence="1" id="KW-0472">Membrane</keyword>
<feature type="transmembrane region" description="Helical" evidence="1">
    <location>
        <begin position="200"/>
        <end position="218"/>
    </location>
</feature>
<comment type="caution">
    <text evidence="2">The sequence shown here is derived from an EMBL/GenBank/DDBJ whole genome shotgun (WGS) entry which is preliminary data.</text>
</comment>
<accession>A0A246WT75</accession>
<feature type="transmembrane region" description="Helical" evidence="1">
    <location>
        <begin position="21"/>
        <end position="40"/>
    </location>
</feature>
<organism evidence="2 3">
    <name type="scientific">Herbaspirillum robiniae</name>
    <dbReference type="NCBI Taxonomy" id="2014887"/>
    <lineage>
        <taxon>Bacteria</taxon>
        <taxon>Pseudomonadati</taxon>
        <taxon>Pseudomonadota</taxon>
        <taxon>Betaproteobacteria</taxon>
        <taxon>Burkholderiales</taxon>
        <taxon>Oxalobacteraceae</taxon>
        <taxon>Herbaspirillum</taxon>
    </lineage>
</organism>
<dbReference type="PANTHER" id="PTHR38592">
    <property type="entry name" value="BLL4819 PROTEIN"/>
    <property type="match status" value="1"/>
</dbReference>
<gene>
    <name evidence="2" type="ORF">CEJ42_06155</name>
</gene>
<dbReference type="EMBL" id="NJGU01000003">
    <property type="protein sequence ID" value="OWY30186.1"/>
    <property type="molecule type" value="Genomic_DNA"/>
</dbReference>
<dbReference type="InterPro" id="IPR014550">
    <property type="entry name" value="UCP028704_OpgC"/>
</dbReference>
<feature type="transmembrane region" description="Helical" evidence="1">
    <location>
        <begin position="308"/>
        <end position="329"/>
    </location>
</feature>
<proteinExistence type="predicted"/>
<feature type="transmembrane region" description="Helical" evidence="1">
    <location>
        <begin position="170"/>
        <end position="188"/>
    </location>
</feature>
<evidence type="ECO:0000313" key="2">
    <source>
        <dbReference type="EMBL" id="OWY30186.1"/>
    </source>
</evidence>
<dbReference type="PIRSF" id="PIRSF028704">
    <property type="entry name" value="UPC028704"/>
    <property type="match status" value="1"/>
</dbReference>
<feature type="transmembrane region" description="Helical" evidence="1">
    <location>
        <begin position="89"/>
        <end position="110"/>
    </location>
</feature>